<protein>
    <submittedName>
        <fullName evidence="14">Zinc finger CCHC-type</fullName>
    </submittedName>
</protein>
<keyword evidence="8" id="KW-0863">Zinc-finger</keyword>
<dbReference type="InterPro" id="IPR001878">
    <property type="entry name" value="Znf_CCHC"/>
</dbReference>
<dbReference type="FunFam" id="1.10.340.70:FF:000001">
    <property type="entry name" value="Retrovirus-related Pol polyprotein from transposon gypsy-like Protein"/>
    <property type="match status" value="1"/>
</dbReference>
<proteinExistence type="predicted"/>
<feature type="compositionally biased region" description="Polar residues" evidence="10">
    <location>
        <begin position="55"/>
        <end position="64"/>
    </location>
</feature>
<feature type="compositionally biased region" description="Polar residues" evidence="10">
    <location>
        <begin position="358"/>
        <end position="369"/>
    </location>
</feature>
<feature type="compositionally biased region" description="Basic and acidic residues" evidence="10">
    <location>
        <begin position="394"/>
        <end position="411"/>
    </location>
</feature>
<keyword evidence="15" id="KW-1185">Reference proteome</keyword>
<keyword evidence="2" id="KW-0808">Transferase</keyword>
<feature type="region of interest" description="Disordered" evidence="10">
    <location>
        <begin position="1323"/>
        <end position="1372"/>
    </location>
</feature>
<organism evidence="14 15">
    <name type="scientific">Arabidopsis suecica</name>
    <name type="common">Swedish thale-cress</name>
    <name type="synonym">Cardaminopsis suecica</name>
    <dbReference type="NCBI Taxonomy" id="45249"/>
    <lineage>
        <taxon>Eukaryota</taxon>
        <taxon>Viridiplantae</taxon>
        <taxon>Streptophyta</taxon>
        <taxon>Embryophyta</taxon>
        <taxon>Tracheophyta</taxon>
        <taxon>Spermatophyta</taxon>
        <taxon>Magnoliopsida</taxon>
        <taxon>eudicotyledons</taxon>
        <taxon>Gunneridae</taxon>
        <taxon>Pentapetalae</taxon>
        <taxon>rosids</taxon>
        <taxon>malvids</taxon>
        <taxon>Brassicales</taxon>
        <taxon>Brassicaceae</taxon>
        <taxon>Camelineae</taxon>
        <taxon>Arabidopsis</taxon>
    </lineage>
</organism>
<evidence type="ECO:0000256" key="2">
    <source>
        <dbReference type="ARBA" id="ARBA00022679"/>
    </source>
</evidence>
<feature type="region of interest" description="Disordered" evidence="10">
    <location>
        <begin position="2738"/>
        <end position="2805"/>
    </location>
</feature>
<feature type="region of interest" description="Disordered" evidence="10">
    <location>
        <begin position="358"/>
        <end position="419"/>
    </location>
</feature>
<dbReference type="CDD" id="cd09274">
    <property type="entry name" value="RNase_HI_RT_Ty3"/>
    <property type="match status" value="1"/>
</dbReference>
<evidence type="ECO:0000256" key="5">
    <source>
        <dbReference type="ARBA" id="ARBA00022759"/>
    </source>
</evidence>
<keyword evidence="6" id="KW-0378">Hydrolase</keyword>
<feature type="region of interest" description="Disordered" evidence="10">
    <location>
        <begin position="744"/>
        <end position="778"/>
    </location>
</feature>
<evidence type="ECO:0000313" key="14">
    <source>
        <dbReference type="EMBL" id="KAG7530599.1"/>
    </source>
</evidence>
<feature type="compositionally biased region" description="Polar residues" evidence="10">
    <location>
        <begin position="1235"/>
        <end position="1248"/>
    </location>
</feature>
<evidence type="ECO:0000256" key="7">
    <source>
        <dbReference type="ARBA" id="ARBA00022918"/>
    </source>
</evidence>
<dbReference type="AntiFam" id="ANF00034">
    <property type="entry name" value="Antisense to 5.8S rRNA"/>
</dbReference>
<evidence type="ECO:0000259" key="11">
    <source>
        <dbReference type="PROSITE" id="PS50158"/>
    </source>
</evidence>
<sequence>MIGRADIEGSKSNVAMNAWLPQASYPCGNFSDTSSFKFRRSKGSIGHAFTMCRPSQTPHLTMSSARIDPPKRALGPKTGVVPRLRLTDRIPLVRTSSELTVRRPGKALERAVPSPSPGRHAATRSRRGSSSSSPPTADGFGTGTPEPSPQSQSFSRSYGSILPTSLAYIVPSTRGCSPWRPDAVMSTTGRERHSVLRIFKGRRGRTGHHATCGALPAAGPYLRLSRFQDLHRRPLRPGSRPRFYSDRRALLLIEAWLLPRRPGIGRALQRHPFSGLVDSADERFARQYRCGPPPEFPLASPRSGIVHHLSGPDRHAHTRTLLRRSRSVGGAPARDPANQLPCALRVYSPVDSHTCQTPWSVFQDGSNGEPTGRRPEHADAEARRRCRNPRRSTPRIDRRTGLLRSASDRDASPAPIRFPPDNFKHSLTLFSKSFSSLPRGTCSLSVSRPYLALDGIYRPIGAAFPNNPTRRQRLVVRQGPGTTGLSPSLAPLSRELRPGPSLRTLLQTTIRTPKTSDFQAGLFPVRSPLLRESLLVSFPPLGLSTASGQERPTISNGSCSPPHVGTLQARALGQKAWGATCVQRLDGSRDSAIHTKYRISLRSSSMREPRYPLPRVVLDFISQHSIRAHTVSGEANASRRYAKPRIRRARDRLRNRPTESGDRWFAGRSVLDRFSGLLATSRAANHPRRRDPNTSPDHSIGRSDGRQIAPPTKNGHAPPPIESRKSSQSVNPYYVWTCNSAGGTTRPIKTRSVSPTEGTSRPVHTKGGPADPSQGRMSFGGTESLRVTVYNFSASEISTGNLFTNANKATNAMSRVRYATQAPDPIIERNIAREVTEKDRCAKDTHETGSLVSLPADIHFPSKDGCQEHPQKFKAARCRCPWATLTPCSTRDSLGGSMLSNEARPSNLGGWNRCPWGHLGISGAFRIYRHPRPRRIHVSPCHDTPILFGDGVKRCPWGHLGIPCAFPIYRHPKASKNPCHPTHDTPILRDHSAIFVRELLKKLKNCDKTDRRKSRRKNFPAIIPAVGRSDSLSHTDNDPDEGRDEGRDMDQPEATHETRSATKVPQILPGAVTRSRGAARNLRIKCNAFTEEFIRSHDPRPYGPIGPDHPDDHELVRTRNRIASPPSLVCRYFVPPSRTVSPSHHRFEILTGCRYPPSKTISLESRRFELLIVDLPRRPATDRDPKATSVPSTDRTIVPKATSPDGPNGPRQRPYVPSAIDQRPYVPSTIDHRPQTATSLPSPVTHSDQLSDHPPPSDISRCTGIRTMSGQDPPIAPVPPPDLGVILTQIQAQMGRIDNRLNLLEQAIPPPVPRVRRVRDQRLPPVDDQEQDQGQVEGHTSDEEDPDYPRRRNNRRDNERPMGPNLTGPSCKLTVPTFAGKVDPEAYLQWEGRMDKVFSCYNYPEIRKVIIAAAQFTDHALTWWDRDVDDRRRNHERPIATWDAMKAVMRRRYIPQYFSRDLQRRFRKLTQGIKSVEEYYEDFEHLRNRLQLEETEEALMAQFLDGLNDRITRKVERQSYQGFEEMLHLAIQVEQQIKRKSASTIRTKGQGLPSWSPNASPSHGNNRVADKTNRGTTELKAARIDTRFKPRETTKDNRPDPRPQPADSRTRDIICFKCQGRGHYARDCPNQRTMIITTAGDYESQDEDEAPQGQDIDSEIEEAIAEPEVGELLMIRRMLSTSQAMDDSNQRDNIFHTRCMVSGKVCGLIIDGGSCTNVASSYMVKKLSLATTSHPKPYKLKWLNNKSVIQVSEQVLVSFSVGPYQDQVLCDVVPMQASHLLLGRPWQFDKRTSHCGLTNEYTFIHNSKRICLKPLSPTQVNEMQSKMSSEPSSKSNFLVNSSDVRRSLCDSSCQVLLMVFKDVLTIDCEGKDIPEEIKAIIKRFQDVFPEELPHGLPPIRGIEHQIDLIPGAQLPNRPAYRVNPTEAKELEKQVGDLMKQGYVRESLSPCAVPVLLVPKKDGSWRMCVDCRAVNNITVKYRHPIPRLDDMLDELDGAIIFTKIDLKSGYHQVRMKEGDEWKTAFKTKQGLYEWLVMPFGLSNAPSTFMRLMNHILRPFINKFVVVYFDDILIYSRNLEDHLVHLEMVLATLREEKLYANFKKCVFGTNELVFLGFVVSEQGLRVDQEKIRAIEEWPTPTTVSQVRSFHGLASFYRRFVKDFSTVAAPLTAITKKNEEFTWGPNQEASFQELKKRLTQAPLLVLPNFEKTFEVECDASGIGIGAVLTQGGKPVAYFSEKLHGPTLNYPTYDKELYALVRAMETWQHYLLPREFVIHTDHETLKHLRGQTNLKKRHAKWLEFIEAFPYVIKYKKGKENVVADALSRRHVLITTMEARVLGFEGIKGVYQEDPEFGESYRDHGKGIHSRFYIQDGFLFRDKRLCIPAGSIRTLLMQESHGGGLTGHFGVTKTLEVLKEHFYWPKMKRMVEKFVGRCITCRTAKATPRPHGLYKPLPILNAPWVDLSMDFLLGLPIQYRKDSIFVVVDRFSKMAHFIPCNKTSDATTLANLFFREVVRLHGIPRSIVSDRDPKFLGHFWRTLWRKMGTKLLYSTACHPQTDGQTEVVNRTLGALIRTTVASNPGTWLELLPLMEFAYNQSVHSATKKSPFEVAYGFKPLTPASLLPLPPNELECQDGLAKAELIKKLHTEVRENLERRTEQYARKANQHRKAMIFKPGDWVWLHLRPERFPQRRKDKLSPRGDGPFQVIERINDNAYRLELPGTYNTSTSFNVSDLVPFDVGNDEGVLRSEPSQGGGDNETQPTGQHTDNDPDEGRDEGRDMDQPEATHETRSATKVPQILPGAVTRSRGAARNLRIKCNAFTEEFIRSHDPRPYGPIGPDHPDDHELVRTRNRIASPPSLVCRYFVPPSRTVSPSHHRFEILTGCRYPPSKTISLESRRFELLIVDLPRRPATDRDPKATSVPSTDRTIVPKATSVTA</sequence>
<name>A0A8T1XHX2_ARASU</name>
<dbReference type="EMBL" id="JAEFBJ010000084">
    <property type="protein sequence ID" value="KAG7530599.1"/>
    <property type="molecule type" value="Genomic_DNA"/>
</dbReference>
<dbReference type="InterPro" id="IPR041588">
    <property type="entry name" value="Integrase_H2C2"/>
</dbReference>
<dbReference type="GO" id="GO:0015074">
    <property type="term" value="P:DNA integration"/>
    <property type="evidence" value="ECO:0007669"/>
    <property type="project" value="InterPro"/>
</dbReference>
<dbReference type="GO" id="GO:0003964">
    <property type="term" value="F:RNA-directed DNA polymerase activity"/>
    <property type="evidence" value="ECO:0007669"/>
    <property type="project" value="UniProtKB-KW"/>
</dbReference>
<feature type="region of interest" description="Disordered" evidence="10">
    <location>
        <begin position="681"/>
        <end position="728"/>
    </location>
</feature>
<feature type="region of interest" description="Disordered" evidence="10">
    <location>
        <begin position="97"/>
        <end position="156"/>
    </location>
</feature>
<evidence type="ECO:0000256" key="1">
    <source>
        <dbReference type="ARBA" id="ARBA00022670"/>
    </source>
</evidence>
<feature type="compositionally biased region" description="Basic and acidic residues" evidence="10">
    <location>
        <begin position="1044"/>
        <end position="1060"/>
    </location>
</feature>
<dbReference type="SMART" id="SM00343">
    <property type="entry name" value="ZnF_C2HC"/>
    <property type="match status" value="1"/>
</dbReference>
<feature type="coiled-coil region" evidence="9">
    <location>
        <begin position="2634"/>
        <end position="2668"/>
    </location>
</feature>
<evidence type="ECO:0000256" key="4">
    <source>
        <dbReference type="ARBA" id="ARBA00022722"/>
    </source>
</evidence>
<evidence type="ECO:0000256" key="6">
    <source>
        <dbReference type="ARBA" id="ARBA00022801"/>
    </source>
</evidence>
<feature type="domain" description="CCHC-type" evidence="11">
    <location>
        <begin position="1615"/>
        <end position="1630"/>
    </location>
</feature>
<feature type="region of interest" description="Disordered" evidence="10">
    <location>
        <begin position="2908"/>
        <end position="2935"/>
    </location>
</feature>
<feature type="compositionally biased region" description="Basic and acidic residues" evidence="10">
    <location>
        <begin position="371"/>
        <end position="383"/>
    </location>
</feature>
<dbReference type="InterPro" id="IPR056924">
    <property type="entry name" value="SH3_Tf2-1"/>
</dbReference>
<keyword evidence="4" id="KW-0540">Nuclease</keyword>
<reference evidence="14 15" key="1">
    <citation type="submission" date="2020-12" db="EMBL/GenBank/DDBJ databases">
        <title>Concerted genomic and epigenomic changes stabilize Arabidopsis allopolyploids.</title>
        <authorList>
            <person name="Chen Z."/>
        </authorList>
    </citation>
    <scope>NUCLEOTIDE SEQUENCE [LARGE SCALE GENOMIC DNA]</scope>
    <source>
        <strain evidence="14">As9502</strain>
        <tissue evidence="14">Leaf</tissue>
    </source>
</reference>
<evidence type="ECO:0000259" key="12">
    <source>
        <dbReference type="PROSITE" id="PS50878"/>
    </source>
</evidence>
<dbReference type="Proteomes" id="UP000694251">
    <property type="component" value="Unassembled WGS sequence"/>
</dbReference>
<dbReference type="Pfam" id="PF17921">
    <property type="entry name" value="Integrase_H2C2"/>
    <property type="match status" value="1"/>
</dbReference>
<dbReference type="FunFam" id="3.30.70.270:FF:000020">
    <property type="entry name" value="Transposon Tf2-6 polyprotein-like Protein"/>
    <property type="match status" value="1"/>
</dbReference>
<keyword evidence="5" id="KW-0255">Endonuclease</keyword>
<feature type="compositionally biased region" description="Basic and acidic residues" evidence="10">
    <location>
        <begin position="1580"/>
        <end position="1601"/>
    </location>
</feature>
<keyword evidence="7" id="KW-0695">RNA-directed DNA polymerase</keyword>
<feature type="region of interest" description="Disordered" evidence="10">
    <location>
        <begin position="478"/>
        <end position="497"/>
    </location>
</feature>
<dbReference type="FunFam" id="3.10.10.10:FF:000007">
    <property type="entry name" value="Retrovirus-related Pol polyprotein from transposon 17.6-like Protein"/>
    <property type="match status" value="1"/>
</dbReference>
<keyword evidence="8" id="KW-0862">Zinc</keyword>
<feature type="region of interest" description="Disordered" evidence="10">
    <location>
        <begin position="1179"/>
        <end position="1261"/>
    </location>
</feature>
<dbReference type="OrthoDB" id="4329339at2759"/>
<keyword evidence="1" id="KW-0645">Protease</keyword>
<dbReference type="GO" id="GO:0004519">
    <property type="term" value="F:endonuclease activity"/>
    <property type="evidence" value="ECO:0007669"/>
    <property type="project" value="UniProtKB-KW"/>
</dbReference>
<feature type="compositionally biased region" description="Polar residues" evidence="10">
    <location>
        <begin position="1542"/>
        <end position="1565"/>
    </location>
</feature>
<feature type="compositionally biased region" description="Basic and acidic residues" evidence="10">
    <location>
        <begin position="652"/>
        <end position="662"/>
    </location>
</feature>
<evidence type="ECO:0000256" key="9">
    <source>
        <dbReference type="SAM" id="Coils"/>
    </source>
</evidence>
<dbReference type="GO" id="GO:0008233">
    <property type="term" value="F:peptidase activity"/>
    <property type="evidence" value="ECO:0007669"/>
    <property type="project" value="UniProtKB-KW"/>
</dbReference>
<feature type="region of interest" description="Disordered" evidence="10">
    <location>
        <begin position="630"/>
        <end position="662"/>
    </location>
</feature>
<feature type="compositionally biased region" description="Basic and acidic residues" evidence="10">
    <location>
        <begin position="2773"/>
        <end position="2789"/>
    </location>
</feature>
<evidence type="ECO:0000259" key="13">
    <source>
        <dbReference type="PROSITE" id="PS50994"/>
    </source>
</evidence>
<dbReference type="GO" id="GO:0003676">
    <property type="term" value="F:nucleic acid binding"/>
    <property type="evidence" value="ECO:0007669"/>
    <property type="project" value="InterPro"/>
</dbReference>
<feature type="domain" description="Reverse transcriptase" evidence="12">
    <location>
        <begin position="1938"/>
        <end position="2117"/>
    </location>
</feature>
<feature type="region of interest" description="Disordered" evidence="10">
    <location>
        <begin position="55"/>
        <end position="78"/>
    </location>
</feature>
<dbReference type="InterPro" id="IPR001584">
    <property type="entry name" value="Integrase_cat-core"/>
</dbReference>
<evidence type="ECO:0000313" key="15">
    <source>
        <dbReference type="Proteomes" id="UP000694251"/>
    </source>
</evidence>
<dbReference type="CDD" id="cd00303">
    <property type="entry name" value="retropepsin_like"/>
    <property type="match status" value="1"/>
</dbReference>
<dbReference type="Pfam" id="PF03732">
    <property type="entry name" value="Retrotrans_gag"/>
    <property type="match status" value="1"/>
</dbReference>
<keyword evidence="9" id="KW-0175">Coiled coil</keyword>
<evidence type="ECO:0000256" key="8">
    <source>
        <dbReference type="PROSITE-ProRule" id="PRU00047"/>
    </source>
</evidence>
<dbReference type="PROSITE" id="PS50158">
    <property type="entry name" value="ZF_CCHC"/>
    <property type="match status" value="1"/>
</dbReference>
<feature type="compositionally biased region" description="Basic residues" evidence="10">
    <location>
        <begin position="640"/>
        <end position="651"/>
    </location>
</feature>
<feature type="region of interest" description="Disordered" evidence="10">
    <location>
        <begin position="1007"/>
        <end position="1065"/>
    </location>
</feature>
<dbReference type="Pfam" id="PF00078">
    <property type="entry name" value="RVT_1"/>
    <property type="match status" value="1"/>
</dbReference>
<dbReference type="PROSITE" id="PS50878">
    <property type="entry name" value="RT_POL"/>
    <property type="match status" value="1"/>
</dbReference>
<dbReference type="InterPro" id="IPR000477">
    <property type="entry name" value="RT_dom"/>
</dbReference>
<dbReference type="GO" id="GO:0006508">
    <property type="term" value="P:proteolysis"/>
    <property type="evidence" value="ECO:0007669"/>
    <property type="project" value="UniProtKB-KW"/>
</dbReference>
<evidence type="ECO:0000256" key="3">
    <source>
        <dbReference type="ARBA" id="ARBA00022695"/>
    </source>
</evidence>
<feature type="region of interest" description="Disordered" evidence="10">
    <location>
        <begin position="1542"/>
        <end position="1611"/>
    </location>
</feature>
<dbReference type="Pfam" id="PF24626">
    <property type="entry name" value="SH3_Tf2-1"/>
    <property type="match status" value="1"/>
</dbReference>
<feature type="compositionally biased region" description="Basic and acidic residues" evidence="10">
    <location>
        <begin position="1347"/>
        <end position="1360"/>
    </location>
</feature>
<feature type="compositionally biased region" description="Basic residues" evidence="10">
    <location>
        <begin position="384"/>
        <end position="393"/>
    </location>
</feature>
<dbReference type="GO" id="GO:0008270">
    <property type="term" value="F:zinc ion binding"/>
    <property type="evidence" value="ECO:0007669"/>
    <property type="project" value="UniProtKB-KW"/>
</dbReference>
<dbReference type="PANTHER" id="PTHR35046">
    <property type="entry name" value="ZINC KNUCKLE (CCHC-TYPE) FAMILY PROTEIN"/>
    <property type="match status" value="1"/>
</dbReference>
<dbReference type="InterPro" id="IPR041373">
    <property type="entry name" value="RT_RNaseH"/>
</dbReference>
<dbReference type="PANTHER" id="PTHR35046:SF9">
    <property type="entry name" value="RNA-DIRECTED DNA POLYMERASE"/>
    <property type="match status" value="1"/>
</dbReference>
<keyword evidence="3" id="KW-0548">Nucleotidyltransferase</keyword>
<dbReference type="InterPro" id="IPR005162">
    <property type="entry name" value="Retrotrans_gag_dom"/>
</dbReference>
<keyword evidence="8" id="KW-0479">Metal-binding</keyword>
<comment type="caution">
    <text evidence="14">The sequence shown here is derived from an EMBL/GenBank/DDBJ whole genome shotgun (WGS) entry which is preliminary data.</text>
</comment>
<feature type="domain" description="Integrase catalytic" evidence="13">
    <location>
        <begin position="2454"/>
        <end position="2613"/>
    </location>
</feature>
<dbReference type="Pfam" id="PF00098">
    <property type="entry name" value="zf-CCHC"/>
    <property type="match status" value="1"/>
</dbReference>
<dbReference type="PROSITE" id="PS50994">
    <property type="entry name" value="INTEGRASE"/>
    <property type="match status" value="1"/>
</dbReference>
<evidence type="ECO:0000256" key="10">
    <source>
        <dbReference type="SAM" id="MobiDB-lite"/>
    </source>
</evidence>
<dbReference type="CDD" id="cd01647">
    <property type="entry name" value="RT_LTR"/>
    <property type="match status" value="1"/>
</dbReference>
<accession>A0A8T1XHX2</accession>
<dbReference type="Pfam" id="PF17917">
    <property type="entry name" value="RT_RNaseH"/>
    <property type="match status" value="1"/>
</dbReference>
<gene>
    <name evidence="14" type="ORF">ISN44_Un84g000050</name>
</gene>